<keyword evidence="2" id="KW-1185">Reference proteome</keyword>
<reference evidence="1" key="2">
    <citation type="journal article" date="2022" name="New Phytol.">
        <title>Evolutionary transition to the ectomycorrhizal habit in the genomes of a hyperdiverse lineage of mushroom-forming fungi.</title>
        <authorList>
            <person name="Looney B."/>
            <person name="Miyauchi S."/>
            <person name="Morin E."/>
            <person name="Drula E."/>
            <person name="Courty P.E."/>
            <person name="Kohler A."/>
            <person name="Kuo A."/>
            <person name="LaButti K."/>
            <person name="Pangilinan J."/>
            <person name="Lipzen A."/>
            <person name="Riley R."/>
            <person name="Andreopoulos W."/>
            <person name="He G."/>
            <person name="Johnson J."/>
            <person name="Nolan M."/>
            <person name="Tritt A."/>
            <person name="Barry K.W."/>
            <person name="Grigoriev I.V."/>
            <person name="Nagy L.G."/>
            <person name="Hibbett D."/>
            <person name="Henrissat B."/>
            <person name="Matheny P.B."/>
            <person name="Labbe J."/>
            <person name="Martin F.M."/>
        </authorList>
    </citation>
    <scope>NUCLEOTIDE SEQUENCE</scope>
    <source>
        <strain evidence="1">FP105234-sp</strain>
    </source>
</reference>
<sequence length="777" mass="86841">MTNSAAQIATSDYAETTKALLELVQQLTSIGAQSVLEIPRVVVIGNQSAGMHPRLQITVPRDSGTCTRCSMECRMARSAPATPWSCRVSIRWEYDADDRRRAQVTQVPFGDVLYERDAVELALRRAQFAVLHANAVDAPCVLDMSRDALRKGIKGTRSLPFSRNVVCVDLEGPEMTDLAFIDLPGLIQNEEDRLVKLVETLVVEHIQGNSLILVTVPMTDDLENQKALTLAREADPDGKRTIGVLTKPDVVSKGSRARALWLEVIEGRKRPLLHGYYCTRQPDDDERERGIDAAGARKAEMAYFETTAPWNKSSARSQFGINNLASTLSPLLAQIIRDTLPTLRQHTEEHLASCTEDLSKLPEPVKDHPTEHMRNLIGSLYEQFDGFAKGSQGSERLIQTSRTIFAQFKRDIRATAPEYVPFLKTDPRSAADWTAARGNLQDSEDEGVHEHATSTGRRLRKPIYLDEVRSRIAGSITRELPNNVPFPAKVALIIDFRSNWPMLAKRCFDAVREVALSILLERVHALFGRWDFLHVQLQAYVTSLIKEHYVKCQAFIDGVLLLDYSPYTQNDHYFQSTREKWLSKYRSMRSAKTSASVAPEEVPSSPKPNQNGSSRKGGQKTGGQKTGAFGQWTQPPPAADEPINMDKLLGDLATAGYPGLSVADLERLVKPDEYDTEMQVMAEVRSYFQVAYKRIIDLVPAFIDSIFIQGIPTNMRPFLREQLKLGVPGADERCERFMAEDPSLIARRESLLARKTTLEGVKDALDGFGFRTVSPAE</sequence>
<organism evidence="1 2">
    <name type="scientific">Auriscalpium vulgare</name>
    <dbReference type="NCBI Taxonomy" id="40419"/>
    <lineage>
        <taxon>Eukaryota</taxon>
        <taxon>Fungi</taxon>
        <taxon>Dikarya</taxon>
        <taxon>Basidiomycota</taxon>
        <taxon>Agaricomycotina</taxon>
        <taxon>Agaricomycetes</taxon>
        <taxon>Russulales</taxon>
        <taxon>Auriscalpiaceae</taxon>
        <taxon>Auriscalpium</taxon>
    </lineage>
</organism>
<dbReference type="Proteomes" id="UP000814033">
    <property type="component" value="Unassembled WGS sequence"/>
</dbReference>
<comment type="caution">
    <text evidence="1">The sequence shown here is derived from an EMBL/GenBank/DDBJ whole genome shotgun (WGS) entry which is preliminary data.</text>
</comment>
<name>A0ACB8R632_9AGAM</name>
<accession>A0ACB8R632</accession>
<reference evidence="1" key="1">
    <citation type="submission" date="2021-02" db="EMBL/GenBank/DDBJ databases">
        <authorList>
            <consortium name="DOE Joint Genome Institute"/>
            <person name="Ahrendt S."/>
            <person name="Looney B.P."/>
            <person name="Miyauchi S."/>
            <person name="Morin E."/>
            <person name="Drula E."/>
            <person name="Courty P.E."/>
            <person name="Chicoki N."/>
            <person name="Fauchery L."/>
            <person name="Kohler A."/>
            <person name="Kuo A."/>
            <person name="Labutti K."/>
            <person name="Pangilinan J."/>
            <person name="Lipzen A."/>
            <person name="Riley R."/>
            <person name="Andreopoulos W."/>
            <person name="He G."/>
            <person name="Johnson J."/>
            <person name="Barry K.W."/>
            <person name="Grigoriev I.V."/>
            <person name="Nagy L."/>
            <person name="Hibbett D."/>
            <person name="Henrissat B."/>
            <person name="Matheny P.B."/>
            <person name="Labbe J."/>
            <person name="Martin F."/>
        </authorList>
    </citation>
    <scope>NUCLEOTIDE SEQUENCE</scope>
    <source>
        <strain evidence="1">FP105234-sp</strain>
    </source>
</reference>
<proteinExistence type="predicted"/>
<evidence type="ECO:0000313" key="2">
    <source>
        <dbReference type="Proteomes" id="UP000814033"/>
    </source>
</evidence>
<evidence type="ECO:0000313" key="1">
    <source>
        <dbReference type="EMBL" id="KAI0039468.1"/>
    </source>
</evidence>
<protein>
    <submittedName>
        <fullName evidence="1">Uncharacterized protein</fullName>
    </submittedName>
</protein>
<dbReference type="EMBL" id="MU276301">
    <property type="protein sequence ID" value="KAI0039468.1"/>
    <property type="molecule type" value="Genomic_DNA"/>
</dbReference>
<gene>
    <name evidence="1" type="ORF">FA95DRAFT_1504134</name>
</gene>